<dbReference type="GO" id="GO:0016787">
    <property type="term" value="F:hydrolase activity"/>
    <property type="evidence" value="ECO:0007669"/>
    <property type="project" value="UniProtKB-KW"/>
</dbReference>
<dbReference type="GO" id="GO:0005886">
    <property type="term" value="C:plasma membrane"/>
    <property type="evidence" value="ECO:0007669"/>
    <property type="project" value="UniProtKB-SubCell"/>
</dbReference>
<keyword evidence="4 8" id="KW-0406">Ion transport</keyword>
<protein>
    <recommendedName>
        <fullName evidence="8">ATP synthase subunit delta</fullName>
    </recommendedName>
    <alternativeName>
        <fullName evidence="8">ATP synthase F(1) sector subunit delta</fullName>
    </alternativeName>
    <alternativeName>
        <fullName evidence="8">F-type ATPase subunit delta</fullName>
        <shortName evidence="8">F-ATPase subunit delta</shortName>
    </alternativeName>
</protein>
<dbReference type="GO" id="GO:0045259">
    <property type="term" value="C:proton-transporting ATP synthase complex"/>
    <property type="evidence" value="ECO:0007669"/>
    <property type="project" value="UniProtKB-KW"/>
</dbReference>
<dbReference type="InterPro" id="IPR020781">
    <property type="entry name" value="ATPase_OSCP/d_CS"/>
</dbReference>
<evidence type="ECO:0000256" key="4">
    <source>
        <dbReference type="ARBA" id="ARBA00023065"/>
    </source>
</evidence>
<reference evidence="9 10" key="2">
    <citation type="submission" date="2019-05" db="EMBL/GenBank/DDBJ databases">
        <title>Genome evolution of the obligate endosymbiont Buchnera aphidicola.</title>
        <authorList>
            <person name="Moran N.A."/>
        </authorList>
    </citation>
    <scope>NUCLEOTIDE SEQUENCE [LARGE SCALE GENOMIC DNA]</scope>
    <source>
        <strain evidence="9 10">Mst</strain>
    </source>
</reference>
<evidence type="ECO:0000313" key="10">
    <source>
        <dbReference type="Proteomes" id="UP000298673"/>
    </source>
</evidence>
<comment type="function">
    <text evidence="8">This protein is part of the stalk that links CF(0) to CF(1). It either transmits conformational changes from CF(0) to CF(1) or is implicated in proton conduction.</text>
</comment>
<keyword evidence="8" id="KW-1003">Cell membrane</keyword>
<comment type="subcellular location">
    <subcellularLocation>
        <location evidence="8">Cell membrane</location>
        <topology evidence="8">Peripheral membrane protein</topology>
    </subcellularLocation>
    <subcellularLocation>
        <location evidence="1">Membrane</location>
    </subcellularLocation>
</comment>
<dbReference type="InterPro" id="IPR026015">
    <property type="entry name" value="ATP_synth_OSCP/delta_N_sf"/>
</dbReference>
<dbReference type="RefSeq" id="WP_158343050.1">
    <property type="nucleotide sequence ID" value="NZ_CP034861.1"/>
</dbReference>
<dbReference type="Proteomes" id="UP000298673">
    <property type="component" value="Chromosome"/>
</dbReference>
<dbReference type="PRINTS" id="PR00125">
    <property type="entry name" value="ATPASEDELTA"/>
</dbReference>
<dbReference type="Pfam" id="PF00213">
    <property type="entry name" value="OSCP"/>
    <property type="match status" value="1"/>
</dbReference>
<keyword evidence="9" id="KW-0378">Hydrolase</keyword>
<comment type="function">
    <text evidence="8">F(1)F(0) ATP synthase produces ATP from ADP in the presence of a proton or sodium gradient. F-type ATPases consist of two structural domains, F(1) containing the extramembraneous catalytic core and F(0) containing the membrane proton channel, linked together by a central stalk and a peripheral stalk. During catalysis, ATP synthesis in the catalytic domain of F(1) is coupled via a rotary mechanism of the central stalk subunits to proton translocation.</text>
</comment>
<dbReference type="SUPFAM" id="SSF47928">
    <property type="entry name" value="N-terminal domain of the delta subunit of the F1F0-ATP synthase"/>
    <property type="match status" value="1"/>
</dbReference>
<dbReference type="AlphaFoldDB" id="A0A4D6YE20"/>
<evidence type="ECO:0000256" key="2">
    <source>
        <dbReference type="ARBA" id="ARBA00022448"/>
    </source>
</evidence>
<proteinExistence type="inferred from homology"/>
<comment type="similarity">
    <text evidence="8">Belongs to the ATPase delta chain family.</text>
</comment>
<keyword evidence="7 8" id="KW-0066">ATP synthesis</keyword>
<reference evidence="9 10" key="1">
    <citation type="submission" date="2018-12" db="EMBL/GenBank/DDBJ databases">
        <authorList>
            <person name="Chong R.A."/>
        </authorList>
    </citation>
    <scope>NUCLEOTIDE SEQUENCE [LARGE SCALE GENOMIC DNA]</scope>
    <source>
        <strain evidence="9 10">Mst</strain>
    </source>
</reference>
<evidence type="ECO:0000256" key="1">
    <source>
        <dbReference type="ARBA" id="ARBA00004370"/>
    </source>
</evidence>
<evidence type="ECO:0000256" key="5">
    <source>
        <dbReference type="ARBA" id="ARBA00023136"/>
    </source>
</evidence>
<dbReference type="Gene3D" id="1.10.520.20">
    <property type="entry name" value="N-terminal domain of the delta subunit of the F1F0-ATP synthase"/>
    <property type="match status" value="1"/>
</dbReference>
<keyword evidence="3 8" id="KW-0375">Hydrogen ion transport</keyword>
<organism evidence="9 10">
    <name type="scientific">Buchnera aphidicola</name>
    <name type="common">Muscaphis stroyani</name>
    <dbReference type="NCBI Taxonomy" id="1241869"/>
    <lineage>
        <taxon>Bacteria</taxon>
        <taxon>Pseudomonadati</taxon>
        <taxon>Pseudomonadota</taxon>
        <taxon>Gammaproteobacteria</taxon>
        <taxon>Enterobacterales</taxon>
        <taxon>Erwiniaceae</taxon>
        <taxon>Buchnera</taxon>
    </lineage>
</organism>
<evidence type="ECO:0000256" key="7">
    <source>
        <dbReference type="ARBA" id="ARBA00023310"/>
    </source>
</evidence>
<dbReference type="PROSITE" id="PS00389">
    <property type="entry name" value="ATPASE_DELTA"/>
    <property type="match status" value="1"/>
</dbReference>
<evidence type="ECO:0000256" key="6">
    <source>
        <dbReference type="ARBA" id="ARBA00023196"/>
    </source>
</evidence>
<dbReference type="EMBL" id="CP034861">
    <property type="protein sequence ID" value="QCI24128.1"/>
    <property type="molecule type" value="Genomic_DNA"/>
</dbReference>
<name>A0A4D6YE20_9GAMM</name>
<dbReference type="InterPro" id="IPR000711">
    <property type="entry name" value="ATPase_OSCP/dsu"/>
</dbReference>
<accession>A0A4D6YE20</accession>
<keyword evidence="2 8" id="KW-0813">Transport</keyword>
<sequence length="177" mass="20770">MMELKTIARPYAEAIFYIAIQKNTIEEWKKILILINEISSNEKIKHFLSGALSPKYLASVFISISKDLINKEAENFIRLLAQNQRLNILKNILNEFLNLEALHKNIIYVELTSSFHLENTQIIQIKNTLEKILLKKIKFIYKIDQYILSGIILKINDTVLDFSMRNDLEKMSHILKY</sequence>
<keyword evidence="5 8" id="KW-0472">Membrane</keyword>
<dbReference type="PANTHER" id="PTHR11910">
    <property type="entry name" value="ATP SYNTHASE DELTA CHAIN"/>
    <property type="match status" value="1"/>
</dbReference>
<evidence type="ECO:0000256" key="8">
    <source>
        <dbReference type="HAMAP-Rule" id="MF_01416"/>
    </source>
</evidence>
<evidence type="ECO:0000313" key="9">
    <source>
        <dbReference type="EMBL" id="QCI24128.1"/>
    </source>
</evidence>
<dbReference type="GO" id="GO:0046933">
    <property type="term" value="F:proton-transporting ATP synthase activity, rotational mechanism"/>
    <property type="evidence" value="ECO:0007669"/>
    <property type="project" value="UniProtKB-UniRule"/>
</dbReference>
<dbReference type="NCBIfam" id="NF004402">
    <property type="entry name" value="PRK05758.2-2"/>
    <property type="match status" value="1"/>
</dbReference>
<dbReference type="HAMAP" id="MF_01416">
    <property type="entry name" value="ATP_synth_delta_bact"/>
    <property type="match status" value="1"/>
</dbReference>
<dbReference type="NCBIfam" id="TIGR01145">
    <property type="entry name" value="ATP_synt_delta"/>
    <property type="match status" value="1"/>
</dbReference>
<gene>
    <name evidence="8" type="primary">atpH</name>
    <name evidence="9" type="ORF">D9V75_00025</name>
</gene>
<dbReference type="OrthoDB" id="9816221at2"/>
<evidence type="ECO:0000256" key="3">
    <source>
        <dbReference type="ARBA" id="ARBA00022781"/>
    </source>
</evidence>
<keyword evidence="6 8" id="KW-0139">CF(1)</keyword>